<gene>
    <name evidence="1" type="ORF">U9M48_005137</name>
</gene>
<name>A0AAQ3PWV3_PASNO</name>
<proteinExistence type="predicted"/>
<dbReference type="EMBL" id="CP144745">
    <property type="protein sequence ID" value="WVZ54322.1"/>
    <property type="molecule type" value="Genomic_DNA"/>
</dbReference>
<evidence type="ECO:0000313" key="2">
    <source>
        <dbReference type="Proteomes" id="UP001341281"/>
    </source>
</evidence>
<dbReference type="AlphaFoldDB" id="A0AAQ3PWV3"/>
<organism evidence="1 2">
    <name type="scientific">Paspalum notatum var. saurae</name>
    <dbReference type="NCBI Taxonomy" id="547442"/>
    <lineage>
        <taxon>Eukaryota</taxon>
        <taxon>Viridiplantae</taxon>
        <taxon>Streptophyta</taxon>
        <taxon>Embryophyta</taxon>
        <taxon>Tracheophyta</taxon>
        <taxon>Spermatophyta</taxon>
        <taxon>Magnoliopsida</taxon>
        <taxon>Liliopsida</taxon>
        <taxon>Poales</taxon>
        <taxon>Poaceae</taxon>
        <taxon>PACMAD clade</taxon>
        <taxon>Panicoideae</taxon>
        <taxon>Andropogonodae</taxon>
        <taxon>Paspaleae</taxon>
        <taxon>Paspalinae</taxon>
        <taxon>Paspalum</taxon>
    </lineage>
</organism>
<protein>
    <submittedName>
        <fullName evidence="1">Uncharacterized protein</fullName>
    </submittedName>
</protein>
<feature type="non-terminal residue" evidence="1">
    <location>
        <position position="1"/>
    </location>
</feature>
<sequence>VQNRMHQSHSQHCNEKSNKACLIEIKFLFKDGTNKTSRNNNTKPSSNSREISSIALTGTSTPLATLTFLLPLSSILFGLKPCKEFAT</sequence>
<dbReference type="Proteomes" id="UP001341281">
    <property type="component" value="Chromosome 01"/>
</dbReference>
<keyword evidence="2" id="KW-1185">Reference proteome</keyword>
<evidence type="ECO:0000313" key="1">
    <source>
        <dbReference type="EMBL" id="WVZ54322.1"/>
    </source>
</evidence>
<accession>A0AAQ3PWV3</accession>
<reference evidence="1 2" key="1">
    <citation type="submission" date="2024-02" db="EMBL/GenBank/DDBJ databases">
        <title>High-quality chromosome-scale genome assembly of Pensacola bahiagrass (Paspalum notatum Flugge var. saurae).</title>
        <authorList>
            <person name="Vega J.M."/>
            <person name="Podio M."/>
            <person name="Orjuela J."/>
            <person name="Siena L.A."/>
            <person name="Pessino S.C."/>
            <person name="Combes M.C."/>
            <person name="Mariac C."/>
            <person name="Albertini E."/>
            <person name="Pupilli F."/>
            <person name="Ortiz J.P.A."/>
            <person name="Leblanc O."/>
        </authorList>
    </citation>
    <scope>NUCLEOTIDE SEQUENCE [LARGE SCALE GENOMIC DNA]</scope>
    <source>
        <strain evidence="1">R1</strain>
        <tissue evidence="1">Leaf</tissue>
    </source>
</reference>